<evidence type="ECO:0000313" key="4">
    <source>
        <dbReference type="Proteomes" id="UP000027265"/>
    </source>
</evidence>
<dbReference type="InParanoid" id="A0A067Q244"/>
<protein>
    <submittedName>
        <fullName evidence="3">Uncharacterized protein</fullName>
    </submittedName>
</protein>
<feature type="region of interest" description="Disordered" evidence="2">
    <location>
        <begin position="78"/>
        <end position="175"/>
    </location>
</feature>
<keyword evidence="4" id="KW-1185">Reference proteome</keyword>
<reference evidence="4" key="1">
    <citation type="journal article" date="2014" name="Proc. Natl. Acad. Sci. U.S.A.">
        <title>Extensive sampling of basidiomycete genomes demonstrates inadequacy of the white-rot/brown-rot paradigm for wood decay fungi.</title>
        <authorList>
            <person name="Riley R."/>
            <person name="Salamov A.A."/>
            <person name="Brown D.W."/>
            <person name="Nagy L.G."/>
            <person name="Floudas D."/>
            <person name="Held B.W."/>
            <person name="Levasseur A."/>
            <person name="Lombard V."/>
            <person name="Morin E."/>
            <person name="Otillar R."/>
            <person name="Lindquist E.A."/>
            <person name="Sun H."/>
            <person name="LaButti K.M."/>
            <person name="Schmutz J."/>
            <person name="Jabbour D."/>
            <person name="Luo H."/>
            <person name="Baker S.E."/>
            <person name="Pisabarro A.G."/>
            <person name="Walton J.D."/>
            <person name="Blanchette R.A."/>
            <person name="Henrissat B."/>
            <person name="Martin F."/>
            <person name="Cullen D."/>
            <person name="Hibbett D.S."/>
            <person name="Grigoriev I.V."/>
        </authorList>
    </citation>
    <scope>NUCLEOTIDE SEQUENCE [LARGE SCALE GENOMIC DNA]</scope>
    <source>
        <strain evidence="4">MUCL 33604</strain>
    </source>
</reference>
<gene>
    <name evidence="3" type="ORF">JAAARDRAFT_204795</name>
</gene>
<dbReference type="STRING" id="933084.A0A067Q244"/>
<dbReference type="Proteomes" id="UP000027265">
    <property type="component" value="Unassembled WGS sequence"/>
</dbReference>
<dbReference type="EMBL" id="KL197713">
    <property type="protein sequence ID" value="KDQ61024.1"/>
    <property type="molecule type" value="Genomic_DNA"/>
</dbReference>
<feature type="compositionally biased region" description="Basic and acidic residues" evidence="2">
    <location>
        <begin position="78"/>
        <end position="89"/>
    </location>
</feature>
<keyword evidence="1" id="KW-0175">Coiled coil</keyword>
<proteinExistence type="predicted"/>
<feature type="region of interest" description="Disordered" evidence="2">
    <location>
        <begin position="190"/>
        <end position="370"/>
    </location>
</feature>
<feature type="compositionally biased region" description="Polar residues" evidence="2">
    <location>
        <begin position="105"/>
        <end position="118"/>
    </location>
</feature>
<feature type="coiled-coil region" evidence="1">
    <location>
        <begin position="48"/>
        <end position="78"/>
    </location>
</feature>
<feature type="compositionally biased region" description="Polar residues" evidence="2">
    <location>
        <begin position="138"/>
        <end position="168"/>
    </location>
</feature>
<dbReference type="HOGENOM" id="CLU_051880_0_0_1"/>
<evidence type="ECO:0000256" key="1">
    <source>
        <dbReference type="SAM" id="Coils"/>
    </source>
</evidence>
<evidence type="ECO:0000313" key="3">
    <source>
        <dbReference type="EMBL" id="KDQ61024.1"/>
    </source>
</evidence>
<organism evidence="3 4">
    <name type="scientific">Jaapia argillacea MUCL 33604</name>
    <dbReference type="NCBI Taxonomy" id="933084"/>
    <lineage>
        <taxon>Eukaryota</taxon>
        <taxon>Fungi</taxon>
        <taxon>Dikarya</taxon>
        <taxon>Basidiomycota</taxon>
        <taxon>Agaricomycotina</taxon>
        <taxon>Agaricomycetes</taxon>
        <taxon>Agaricomycetidae</taxon>
        <taxon>Jaapiales</taxon>
        <taxon>Jaapiaceae</taxon>
        <taxon>Jaapia</taxon>
    </lineage>
</organism>
<evidence type="ECO:0000256" key="2">
    <source>
        <dbReference type="SAM" id="MobiDB-lite"/>
    </source>
</evidence>
<feature type="compositionally biased region" description="Polar residues" evidence="2">
    <location>
        <begin position="333"/>
        <end position="345"/>
    </location>
</feature>
<sequence>MGSPMSDWFMPVPHSFESAVYAAKFQQESLASLIHFYKQKCMQQRIFIERLQAELVDHKALKKTVEDLRRENQRLQKYADYHGQNEESSRSANGNGKRPMIEIQRQPNGTKTNSSPRSIVTPVGPSRLTLAPDHHPSNFGSSRSGGPFSDNTPQNPFNTQHFRPQQPTERPGSSRFAEQYAYVPSSEPQLHAPTLSHAQGAPIRQSQARQAQPFGQMHPQNRKQQVPMPPPPNIPGQSSKFKPSLAGPSQDRLQMPPPPTPQNTGHRRPSHSTQSRLPADEPQVAMPSIRRFVPPTPTNPNRFTSASQDHSHQPFVPQTPSGGNQRFLPAHSNPPQAGPSRSASRAQALPSGGGQRKPFIPSGQSDDGFG</sequence>
<name>A0A067Q244_9AGAM</name>
<dbReference type="OrthoDB" id="2535391at2759"/>
<feature type="compositionally biased region" description="Polar residues" evidence="2">
    <location>
        <begin position="299"/>
        <end position="308"/>
    </location>
</feature>
<accession>A0A067Q244</accession>
<dbReference type="AlphaFoldDB" id="A0A067Q244"/>